<keyword evidence="3" id="KW-1185">Reference proteome</keyword>
<accession>A0AB34FWW8</accession>
<feature type="compositionally biased region" description="Polar residues" evidence="1">
    <location>
        <begin position="275"/>
        <end position="285"/>
    </location>
</feature>
<name>A0AB34FWW8_9HYPO</name>
<dbReference type="AlphaFoldDB" id="A0AB34FWW8"/>
<evidence type="ECO:0000313" key="3">
    <source>
        <dbReference type="Proteomes" id="UP001163105"/>
    </source>
</evidence>
<dbReference type="EMBL" id="JAQHRD010000003">
    <property type="protein sequence ID" value="KAJ6442877.1"/>
    <property type="molecule type" value="Genomic_DNA"/>
</dbReference>
<feature type="region of interest" description="Disordered" evidence="1">
    <location>
        <begin position="275"/>
        <end position="296"/>
    </location>
</feature>
<comment type="caution">
    <text evidence="2">The sequence shown here is derived from an EMBL/GenBank/DDBJ whole genome shotgun (WGS) entry which is preliminary data.</text>
</comment>
<gene>
    <name evidence="2" type="ORF">O9K51_04053</name>
</gene>
<reference evidence="2" key="1">
    <citation type="submission" date="2023-01" db="EMBL/GenBank/DDBJ databases">
        <title>The growth and conidiation of Purpureocillium lavendulum are regulated by nitrogen source and histone H3K14 acetylation.</title>
        <authorList>
            <person name="Tang P."/>
            <person name="Han J."/>
            <person name="Zhang C."/>
            <person name="Tang P."/>
            <person name="Qi F."/>
            <person name="Zhang K."/>
            <person name="Liang L."/>
        </authorList>
    </citation>
    <scope>NUCLEOTIDE SEQUENCE</scope>
    <source>
        <strain evidence="2">YMF1.00683</strain>
    </source>
</reference>
<organism evidence="2 3">
    <name type="scientific">Purpureocillium lavendulum</name>
    <dbReference type="NCBI Taxonomy" id="1247861"/>
    <lineage>
        <taxon>Eukaryota</taxon>
        <taxon>Fungi</taxon>
        <taxon>Dikarya</taxon>
        <taxon>Ascomycota</taxon>
        <taxon>Pezizomycotina</taxon>
        <taxon>Sordariomycetes</taxon>
        <taxon>Hypocreomycetidae</taxon>
        <taxon>Hypocreales</taxon>
        <taxon>Ophiocordycipitaceae</taxon>
        <taxon>Purpureocillium</taxon>
    </lineage>
</organism>
<dbReference type="Proteomes" id="UP001163105">
    <property type="component" value="Unassembled WGS sequence"/>
</dbReference>
<evidence type="ECO:0000256" key="1">
    <source>
        <dbReference type="SAM" id="MobiDB-lite"/>
    </source>
</evidence>
<sequence>MILRSRSKARPPMKPIQTTHIASKSLFSGRGDALRGGSFRSPPPSPGSAMDSACATPEGYDDDSAMADASPTTTTGIEESVEAVMSGSVPMSRLSQKPALTLPRMEGLRVQEENSVEPESPTIIGSPTTSETLAGRRRRIVQPLTPSARNLYFQRFREGLWRRGSKDFGNSDHADVFVSAVELRGPSVADDGDEVADKSLLSVRVIIHSKNRSPRGLRREFDLTALRATIPEPLPSPRSPNFDRVSLLSVLEGEGPSMPCESPVLGTMFRSLSVGSKESSRSTTGPADRHHSGGGARSIPIHLQYARSHLPVLAAIMMSEQVRKGDVIDLPLPHPRAWGETVAFVYTGEEELLTEQVKRNVVYLGGKV</sequence>
<evidence type="ECO:0000313" key="2">
    <source>
        <dbReference type="EMBL" id="KAJ6442877.1"/>
    </source>
</evidence>
<protein>
    <submittedName>
        <fullName evidence="2">Chromatin structure-remodeling complex subunit rsc1</fullName>
    </submittedName>
</protein>
<proteinExistence type="predicted"/>
<feature type="region of interest" description="Disordered" evidence="1">
    <location>
        <begin position="24"/>
        <end position="74"/>
    </location>
</feature>